<gene>
    <name evidence="2" type="ORF">S01H1_15205</name>
</gene>
<comment type="caution">
    <text evidence="2">The sequence shown here is derived from an EMBL/GenBank/DDBJ whole genome shotgun (WGS) entry which is preliminary data.</text>
</comment>
<evidence type="ECO:0000256" key="1">
    <source>
        <dbReference type="SAM" id="MobiDB-lite"/>
    </source>
</evidence>
<dbReference type="EMBL" id="BARS01007937">
    <property type="protein sequence ID" value="GAF71481.1"/>
    <property type="molecule type" value="Genomic_DNA"/>
</dbReference>
<sequence>MMIFGGGGGNRTRVRMVSDDRVYVRRLRSLSVRPVAKSGGTGPSLTCFSLPATVRQRSGSQPSDDARDPLEGVGDGRRYASFS</sequence>
<proteinExistence type="predicted"/>
<reference evidence="2" key="1">
    <citation type="journal article" date="2014" name="Front. Microbiol.">
        <title>High frequency of phylogenetically diverse reductive dehalogenase-homologous genes in deep subseafloor sedimentary metagenomes.</title>
        <authorList>
            <person name="Kawai M."/>
            <person name="Futagami T."/>
            <person name="Toyoda A."/>
            <person name="Takaki Y."/>
            <person name="Nishi S."/>
            <person name="Hori S."/>
            <person name="Arai W."/>
            <person name="Tsubouchi T."/>
            <person name="Morono Y."/>
            <person name="Uchiyama I."/>
            <person name="Ito T."/>
            <person name="Fujiyama A."/>
            <person name="Inagaki F."/>
            <person name="Takami H."/>
        </authorList>
    </citation>
    <scope>NUCLEOTIDE SEQUENCE</scope>
    <source>
        <strain evidence="2">Expedition CK06-06</strain>
    </source>
</reference>
<protein>
    <submittedName>
        <fullName evidence="2">Uncharacterized protein</fullName>
    </submittedName>
</protein>
<accession>X0S8I7</accession>
<feature type="compositionally biased region" description="Basic and acidic residues" evidence="1">
    <location>
        <begin position="64"/>
        <end position="83"/>
    </location>
</feature>
<feature type="region of interest" description="Disordered" evidence="1">
    <location>
        <begin position="34"/>
        <end position="83"/>
    </location>
</feature>
<dbReference type="AlphaFoldDB" id="X0S8I7"/>
<evidence type="ECO:0000313" key="2">
    <source>
        <dbReference type="EMBL" id="GAF71481.1"/>
    </source>
</evidence>
<name>X0S8I7_9ZZZZ</name>
<organism evidence="2">
    <name type="scientific">marine sediment metagenome</name>
    <dbReference type="NCBI Taxonomy" id="412755"/>
    <lineage>
        <taxon>unclassified sequences</taxon>
        <taxon>metagenomes</taxon>
        <taxon>ecological metagenomes</taxon>
    </lineage>
</organism>